<dbReference type="NCBIfam" id="NF006055">
    <property type="entry name" value="PRK08203.1"/>
    <property type="match status" value="1"/>
</dbReference>
<dbReference type="GO" id="GO:0102127">
    <property type="term" value="F:8-oxoguanine deaminase activity"/>
    <property type="evidence" value="ECO:0007669"/>
    <property type="project" value="UniProtKB-EC"/>
</dbReference>
<name>A0A410H583_9GAMM</name>
<accession>A0A410H583</accession>
<dbReference type="CDD" id="cd01298">
    <property type="entry name" value="ATZ_TRZ_like"/>
    <property type="match status" value="1"/>
</dbReference>
<feature type="domain" description="Amidohydrolase-related" evidence="5">
    <location>
        <begin position="57"/>
        <end position="422"/>
    </location>
</feature>
<organism evidence="6 7">
    <name type="scientific">Hydrogenovibrio thermophilus</name>
    <dbReference type="NCBI Taxonomy" id="265883"/>
    <lineage>
        <taxon>Bacteria</taxon>
        <taxon>Pseudomonadati</taxon>
        <taxon>Pseudomonadota</taxon>
        <taxon>Gammaproteobacteria</taxon>
        <taxon>Thiotrichales</taxon>
        <taxon>Piscirickettsiaceae</taxon>
        <taxon>Hydrogenovibrio</taxon>
    </lineage>
</organism>
<dbReference type="EC" id="3.5.4.32" evidence="6"/>
<dbReference type="SUPFAM" id="SSF51338">
    <property type="entry name" value="Composite domain of metallo-dependent hydrolases"/>
    <property type="match status" value="2"/>
</dbReference>
<evidence type="ECO:0000313" key="7">
    <source>
        <dbReference type="Proteomes" id="UP000285478"/>
    </source>
</evidence>
<evidence type="ECO:0000256" key="1">
    <source>
        <dbReference type="ARBA" id="ARBA00006745"/>
    </source>
</evidence>
<evidence type="ECO:0000256" key="2">
    <source>
        <dbReference type="ARBA" id="ARBA00022723"/>
    </source>
</evidence>
<keyword evidence="3 6" id="KW-0378">Hydrolase</keyword>
<keyword evidence="2" id="KW-0479">Metal-binding</keyword>
<protein>
    <submittedName>
        <fullName evidence="6">8-oxoguanine deaminase</fullName>
        <ecNumber evidence="6">3.5.4.32</ecNumber>
    </submittedName>
</protein>
<proteinExistence type="inferred from homology"/>
<dbReference type="InterPro" id="IPR050287">
    <property type="entry name" value="MTA/SAH_deaminase"/>
</dbReference>
<dbReference type="Gene3D" id="3.20.20.140">
    <property type="entry name" value="Metal-dependent hydrolases"/>
    <property type="match status" value="1"/>
</dbReference>
<dbReference type="Gene3D" id="2.30.40.10">
    <property type="entry name" value="Urease, subunit C, domain 1"/>
    <property type="match status" value="1"/>
</dbReference>
<reference evidence="6 7" key="1">
    <citation type="journal article" date="2018" name="Environ. Microbiol.">
        <title>Genomes of ubiquitous marine and hypersaline Hydrogenovibrio, Thiomicrorhabdus and Thiomicrospira spp. encode a diversity of mechanisms to sustain chemolithoautotrophy in heterogeneous environments.</title>
        <authorList>
            <person name="Scott K.M."/>
            <person name="Williams J."/>
            <person name="Porter C.M.B."/>
            <person name="Russel S."/>
            <person name="Harmer T.L."/>
            <person name="Paul J.H."/>
            <person name="Antonen K.M."/>
            <person name="Bridges M.K."/>
            <person name="Camper G.J."/>
            <person name="Campla C.K."/>
            <person name="Casella L.G."/>
            <person name="Chase E."/>
            <person name="Conrad J.W."/>
            <person name="Cruz M.C."/>
            <person name="Dunlap D.S."/>
            <person name="Duran L."/>
            <person name="Fahsbender E.M."/>
            <person name="Goldsmith D.B."/>
            <person name="Keeley R.F."/>
            <person name="Kondoff M.R."/>
            <person name="Kussy B.I."/>
            <person name="Lane M.K."/>
            <person name="Lawler S."/>
            <person name="Leigh B.A."/>
            <person name="Lewis C."/>
            <person name="Lostal L.M."/>
            <person name="Marking D."/>
            <person name="Mancera P.A."/>
            <person name="McClenthan E.C."/>
            <person name="McIntyre E.A."/>
            <person name="Mine J.A."/>
            <person name="Modi S."/>
            <person name="Moore B.D."/>
            <person name="Morgan W.A."/>
            <person name="Nelson K.M."/>
            <person name="Nguyen K.N."/>
            <person name="Ogburn N."/>
            <person name="Parrino D.G."/>
            <person name="Pedapudi A.D."/>
            <person name="Pelham R.P."/>
            <person name="Preece A.M."/>
            <person name="Rampersad E.A."/>
            <person name="Richardson J.C."/>
            <person name="Rodgers C.M."/>
            <person name="Schaffer B.L."/>
            <person name="Sheridan N.E."/>
            <person name="Solone M.R."/>
            <person name="Staley Z.R."/>
            <person name="Tabuchi M."/>
            <person name="Waide R.J."/>
            <person name="Wanjugi P.W."/>
            <person name="Young S."/>
            <person name="Clum A."/>
            <person name="Daum C."/>
            <person name="Huntemann M."/>
            <person name="Ivanova N."/>
            <person name="Kyrpides N."/>
            <person name="Mikhailova N."/>
            <person name="Palaniappan K."/>
            <person name="Pillay M."/>
            <person name="Reddy T.B.K."/>
            <person name="Shapiro N."/>
            <person name="Stamatis D."/>
            <person name="Varghese N."/>
            <person name="Woyke T."/>
            <person name="Boden R."/>
            <person name="Freyermuth S.K."/>
            <person name="Kerfeld C.A."/>
        </authorList>
    </citation>
    <scope>NUCLEOTIDE SEQUENCE [LARGE SCALE GENOMIC DNA]</scope>
    <source>
        <strain evidence="6 7">JR-2</strain>
    </source>
</reference>
<gene>
    <name evidence="6" type="ORF">EPV75_09915</name>
</gene>
<dbReference type="KEGG" id="htr:EPV75_09915"/>
<dbReference type="InterPro" id="IPR011059">
    <property type="entry name" value="Metal-dep_hydrolase_composite"/>
</dbReference>
<dbReference type="AlphaFoldDB" id="A0A410H583"/>
<dbReference type="RefSeq" id="WP_128385283.1">
    <property type="nucleotide sequence ID" value="NZ_CP035033.1"/>
</dbReference>
<dbReference type="GO" id="GO:0019239">
    <property type="term" value="F:deaminase activity"/>
    <property type="evidence" value="ECO:0007669"/>
    <property type="project" value="UniProtKB-ARBA"/>
</dbReference>
<evidence type="ECO:0000256" key="3">
    <source>
        <dbReference type="ARBA" id="ARBA00022801"/>
    </source>
</evidence>
<dbReference type="FunFam" id="3.20.20.140:FF:000014">
    <property type="entry name" value="5-methylthioadenosine/S-adenosylhomocysteine deaminase"/>
    <property type="match status" value="1"/>
</dbReference>
<keyword evidence="4" id="KW-0862">Zinc</keyword>
<dbReference type="Pfam" id="PF01979">
    <property type="entry name" value="Amidohydro_1"/>
    <property type="match status" value="1"/>
</dbReference>
<dbReference type="EMBL" id="CP035033">
    <property type="protein sequence ID" value="QAB15960.1"/>
    <property type="molecule type" value="Genomic_DNA"/>
</dbReference>
<evidence type="ECO:0000259" key="5">
    <source>
        <dbReference type="Pfam" id="PF01979"/>
    </source>
</evidence>
<sequence length="450" mass="49221">MTTSTLWIQNPLAIFTANDANADGGLVVRGQEIVELVAKGQTPMIPVDSVYDASESVVLPGLVNVHHHFYQTLTRAHPDALNKRLFPWLKTLYPVWANLQEKQLEVASTLAMAELMLSGCTTTSDHHYVFTDGLESAIDIQLQAAKRLGMRTHLTRGSMSLGEEQGGLPPQNTVQTEETILADSERLIKTYHDADDGAMTRIALAPCSPFSVTEDLMRETARMAEAYDVRLHTHLAETEDENNFCLRMFGLRPLDYLEKVDWLNHRTWLAHGIHFNDEEIARLGQAGVGISHCPSSNMVLASGICRGLELEAAGCAVGIGVDGSASNDCSNMIEELRQAMLIQRLRYQADEMTHLTALSWGTTGSAACLGRNDIGEIAVGKQADLALFKLNELRFSGAGDLLAALVLCGAHQVDRLMVAGQWRVKDGTLLDLDVEALMQSHGMGAHHLVT</sequence>
<comment type="similarity">
    <text evidence="1">Belongs to the metallo-dependent hydrolases superfamily. ATZ/TRZ family.</text>
</comment>
<keyword evidence="7" id="KW-1185">Reference proteome</keyword>
<dbReference type="PANTHER" id="PTHR43794:SF11">
    <property type="entry name" value="AMIDOHYDROLASE-RELATED DOMAIN-CONTAINING PROTEIN"/>
    <property type="match status" value="1"/>
</dbReference>
<dbReference type="Proteomes" id="UP000285478">
    <property type="component" value="Chromosome"/>
</dbReference>
<dbReference type="InterPro" id="IPR032466">
    <property type="entry name" value="Metal_Hydrolase"/>
</dbReference>
<evidence type="ECO:0000256" key="4">
    <source>
        <dbReference type="ARBA" id="ARBA00022833"/>
    </source>
</evidence>
<dbReference type="GO" id="GO:0046872">
    <property type="term" value="F:metal ion binding"/>
    <property type="evidence" value="ECO:0007669"/>
    <property type="project" value="UniProtKB-KW"/>
</dbReference>
<dbReference type="InterPro" id="IPR006680">
    <property type="entry name" value="Amidohydro-rel"/>
</dbReference>
<dbReference type="PANTHER" id="PTHR43794">
    <property type="entry name" value="AMINOHYDROLASE SSNA-RELATED"/>
    <property type="match status" value="1"/>
</dbReference>
<dbReference type="SUPFAM" id="SSF51556">
    <property type="entry name" value="Metallo-dependent hydrolases"/>
    <property type="match status" value="1"/>
</dbReference>
<evidence type="ECO:0000313" key="6">
    <source>
        <dbReference type="EMBL" id="QAB15960.1"/>
    </source>
</evidence>